<dbReference type="AlphaFoldDB" id="A0A8X7Z8L0"/>
<protein>
    <submittedName>
        <fullName evidence="1">Uncharacterized protein</fullName>
    </submittedName>
</protein>
<evidence type="ECO:0000313" key="1">
    <source>
        <dbReference type="EMBL" id="KAG6762872.1"/>
    </source>
</evidence>
<dbReference type="Proteomes" id="UP000886885">
    <property type="component" value="Chromosome 9A"/>
</dbReference>
<dbReference type="OrthoDB" id="1936508at2759"/>
<dbReference type="PANTHER" id="PTHR35290">
    <property type="entry name" value="PROTEIN CASPARIAN STRIP INTEGRITY FACTOR 1-RELATED"/>
    <property type="match status" value="1"/>
</dbReference>
<dbReference type="PANTHER" id="PTHR35290:SF2">
    <property type="entry name" value="PROTEIN CASPARIAN STRIP INTEGRITY FACTOR 1"/>
    <property type="match status" value="1"/>
</dbReference>
<accession>A0A8X7Z8L0</accession>
<evidence type="ECO:0000313" key="2">
    <source>
        <dbReference type="Proteomes" id="UP000886885"/>
    </source>
</evidence>
<dbReference type="InterPro" id="IPR038974">
    <property type="entry name" value="CIF1/2"/>
</dbReference>
<proteinExistence type="predicted"/>
<name>A0A8X7Z8L0_POPTO</name>
<keyword evidence="2" id="KW-1185">Reference proteome</keyword>
<gene>
    <name evidence="1" type="ORF">POTOM_033399</name>
</gene>
<comment type="caution">
    <text evidence="1">The sequence shown here is derived from an EMBL/GenBank/DDBJ whole genome shotgun (WGS) entry which is preliminary data.</text>
</comment>
<sequence>MLARVTCMQTNIPGEFDRFNSLFFLCWEFVTCSRKISLPLTRLQIAGRLSKSVNKLAEEVEVSAATYEEISGKPSHNNEATTIHERLLRANTKDYGNYNPAPALVRPPFKLIPN</sequence>
<reference evidence="1" key="1">
    <citation type="journal article" date="2020" name="bioRxiv">
        <title>Hybrid origin of Populus tomentosa Carr. identified through genome sequencing and phylogenomic analysis.</title>
        <authorList>
            <person name="An X."/>
            <person name="Gao K."/>
            <person name="Chen Z."/>
            <person name="Li J."/>
            <person name="Yang X."/>
            <person name="Yang X."/>
            <person name="Zhou J."/>
            <person name="Guo T."/>
            <person name="Zhao T."/>
            <person name="Huang S."/>
            <person name="Miao D."/>
            <person name="Khan W.U."/>
            <person name="Rao P."/>
            <person name="Ye M."/>
            <person name="Lei B."/>
            <person name="Liao W."/>
            <person name="Wang J."/>
            <person name="Ji L."/>
            <person name="Li Y."/>
            <person name="Guo B."/>
            <person name="Mustafa N.S."/>
            <person name="Li S."/>
            <person name="Yun Q."/>
            <person name="Keller S.R."/>
            <person name="Mao J."/>
            <person name="Zhang R."/>
            <person name="Strauss S.H."/>
        </authorList>
    </citation>
    <scope>NUCLEOTIDE SEQUENCE</scope>
    <source>
        <strain evidence="1">GM15</strain>
        <tissue evidence="1">Leaf</tissue>
    </source>
</reference>
<organism evidence="1 2">
    <name type="scientific">Populus tomentosa</name>
    <name type="common">Chinese white poplar</name>
    <dbReference type="NCBI Taxonomy" id="118781"/>
    <lineage>
        <taxon>Eukaryota</taxon>
        <taxon>Viridiplantae</taxon>
        <taxon>Streptophyta</taxon>
        <taxon>Embryophyta</taxon>
        <taxon>Tracheophyta</taxon>
        <taxon>Spermatophyta</taxon>
        <taxon>Magnoliopsida</taxon>
        <taxon>eudicotyledons</taxon>
        <taxon>Gunneridae</taxon>
        <taxon>Pentapetalae</taxon>
        <taxon>rosids</taxon>
        <taxon>fabids</taxon>
        <taxon>Malpighiales</taxon>
        <taxon>Salicaceae</taxon>
        <taxon>Saliceae</taxon>
        <taxon>Populus</taxon>
    </lineage>
</organism>
<dbReference type="EMBL" id="JAAWWB010000017">
    <property type="protein sequence ID" value="KAG6762872.1"/>
    <property type="molecule type" value="Genomic_DNA"/>
</dbReference>